<reference evidence="2 3" key="1">
    <citation type="submission" date="2023-10" db="EMBL/GenBank/DDBJ databases">
        <title>Genomes of two closely related lineages of the louse Polyplax serrata with different host specificities.</title>
        <authorList>
            <person name="Martinu J."/>
            <person name="Tarabai H."/>
            <person name="Stefka J."/>
            <person name="Hypsa V."/>
        </authorList>
    </citation>
    <scope>NUCLEOTIDE SEQUENCE [LARGE SCALE GENOMIC DNA]</scope>
    <source>
        <strain evidence="2">HR10_N</strain>
    </source>
</reference>
<comment type="caution">
    <text evidence="2">The sequence shown here is derived from an EMBL/GenBank/DDBJ whole genome shotgun (WGS) entry which is preliminary data.</text>
</comment>
<dbReference type="EMBL" id="JAWJWE010000002">
    <property type="protein sequence ID" value="KAK6643334.1"/>
    <property type="molecule type" value="Genomic_DNA"/>
</dbReference>
<sequence length="201" mass="22811">MASSNPAHYERNRRTFGSALGRTTLEPPKKPERRRRVPHRHSALCDVRFPGSQVPLATYTILHSLGTAHTPDDYYPVPRNPQILYDWMTFDPVELYNIGVQWAIGLDIFNIRSILEQLTLPATPLPVRTGFIEHNPIPGARWADMLLTNIDSIWPANYGYGQLSFDVRSYQLLLANASNKVFKGFIRLIDWNGKGSKPLVA</sequence>
<dbReference type="AlphaFoldDB" id="A0AAN8SC94"/>
<accession>A0AAN8SC94</accession>
<name>A0AAN8SC94_POLSC</name>
<evidence type="ECO:0000256" key="1">
    <source>
        <dbReference type="SAM" id="MobiDB-lite"/>
    </source>
</evidence>
<organism evidence="2 3">
    <name type="scientific">Polyplax serrata</name>
    <name type="common">Common mouse louse</name>
    <dbReference type="NCBI Taxonomy" id="468196"/>
    <lineage>
        <taxon>Eukaryota</taxon>
        <taxon>Metazoa</taxon>
        <taxon>Ecdysozoa</taxon>
        <taxon>Arthropoda</taxon>
        <taxon>Hexapoda</taxon>
        <taxon>Insecta</taxon>
        <taxon>Pterygota</taxon>
        <taxon>Neoptera</taxon>
        <taxon>Paraneoptera</taxon>
        <taxon>Psocodea</taxon>
        <taxon>Troctomorpha</taxon>
        <taxon>Phthiraptera</taxon>
        <taxon>Anoplura</taxon>
        <taxon>Polyplacidae</taxon>
        <taxon>Polyplax</taxon>
    </lineage>
</organism>
<dbReference type="Proteomes" id="UP001372834">
    <property type="component" value="Unassembled WGS sequence"/>
</dbReference>
<proteinExistence type="predicted"/>
<evidence type="ECO:0000313" key="3">
    <source>
        <dbReference type="Proteomes" id="UP001372834"/>
    </source>
</evidence>
<gene>
    <name evidence="2" type="ORF">RUM43_004839</name>
</gene>
<protein>
    <submittedName>
        <fullName evidence="2">Uncharacterized protein</fullName>
    </submittedName>
</protein>
<evidence type="ECO:0000313" key="2">
    <source>
        <dbReference type="EMBL" id="KAK6643334.1"/>
    </source>
</evidence>
<feature type="region of interest" description="Disordered" evidence="1">
    <location>
        <begin position="1"/>
        <end position="39"/>
    </location>
</feature>